<dbReference type="RefSeq" id="WP_253963920.1">
    <property type="nucleotide sequence ID" value="NZ_JALHBS010000043.1"/>
</dbReference>
<name>A0A9X2H6E3_9HYPH</name>
<accession>A0A9X2H6E3</accession>
<evidence type="ECO:0000313" key="5">
    <source>
        <dbReference type="EMBL" id="MCP3055056.1"/>
    </source>
</evidence>
<comment type="caution">
    <text evidence="5">The sequence shown here is derived from an EMBL/GenBank/DDBJ whole genome shotgun (WGS) entry which is preliminary data.</text>
</comment>
<evidence type="ECO:0000256" key="3">
    <source>
        <dbReference type="SAM" id="SignalP"/>
    </source>
</evidence>
<keyword evidence="2" id="KW-0812">Transmembrane</keyword>
<organism evidence="5 6">
    <name type="scientific">Aurantimonas marianensis</name>
    <dbReference type="NCBI Taxonomy" id="2920428"/>
    <lineage>
        <taxon>Bacteria</taxon>
        <taxon>Pseudomonadati</taxon>
        <taxon>Pseudomonadota</taxon>
        <taxon>Alphaproteobacteria</taxon>
        <taxon>Hyphomicrobiales</taxon>
        <taxon>Aurantimonadaceae</taxon>
        <taxon>Aurantimonas</taxon>
    </lineage>
</organism>
<dbReference type="EMBL" id="JALHBS010000043">
    <property type="protein sequence ID" value="MCP3055056.1"/>
    <property type="molecule type" value="Genomic_DNA"/>
</dbReference>
<dbReference type="InterPro" id="IPR041208">
    <property type="entry name" value="Cap15"/>
</dbReference>
<sequence length="251" mass="28527">MYPLLRWKWLTSLLAAAVAGAVYADDLFGWFDVEIPDGLVVRLLPVILLTLFSGFFGPTSFWAPWRFVWRMFPTLNGWFPDLNGVWVGSTNSNWPTIKKLIETAQSHDKTTEKELHHLPEQRDAIAVRITNSLFTLRICASLSSTGGESHSITAKPWRHQHTGQIHLSYVYEQQTPNHAATDEEIHLGAADLALTAEDHSKAGGTYWTRRSWRTGRNTAGKLELARLSQRMDKKKTLREHAAEHKAKLEEE</sequence>
<dbReference type="Pfam" id="PF18153">
    <property type="entry name" value="Cap15_CD_rec"/>
    <property type="match status" value="1"/>
</dbReference>
<dbReference type="Proteomes" id="UP001155220">
    <property type="component" value="Unassembled WGS sequence"/>
</dbReference>
<feature type="transmembrane region" description="Helical" evidence="2">
    <location>
        <begin position="40"/>
        <end position="63"/>
    </location>
</feature>
<gene>
    <name evidence="5" type="ORF">MJ956_07800</name>
</gene>
<feature type="signal peptide" evidence="3">
    <location>
        <begin position="1"/>
        <end position="24"/>
    </location>
</feature>
<keyword evidence="2" id="KW-1133">Transmembrane helix</keyword>
<protein>
    <recommendedName>
        <fullName evidence="4">CD-NTase-associated protein 15 domain-containing protein</fullName>
    </recommendedName>
</protein>
<evidence type="ECO:0000256" key="1">
    <source>
        <dbReference type="SAM" id="MobiDB-lite"/>
    </source>
</evidence>
<reference evidence="5" key="1">
    <citation type="submission" date="2022-03" db="EMBL/GenBank/DDBJ databases">
        <title>Aurantimonas Liuensis sp. Nov., isolated from the hadal seawater of the Mariana Trench.</title>
        <authorList>
            <person name="Liu R."/>
        </authorList>
    </citation>
    <scope>NUCLEOTIDE SEQUENCE</scope>
    <source>
        <strain evidence="5">LRZ36</strain>
    </source>
</reference>
<feature type="domain" description="CD-NTase-associated protein 15" evidence="4">
    <location>
        <begin position="123"/>
        <end position="226"/>
    </location>
</feature>
<feature type="compositionally biased region" description="Basic and acidic residues" evidence="1">
    <location>
        <begin position="238"/>
        <end position="251"/>
    </location>
</feature>
<proteinExistence type="predicted"/>
<evidence type="ECO:0000256" key="2">
    <source>
        <dbReference type="SAM" id="Phobius"/>
    </source>
</evidence>
<feature type="region of interest" description="Disordered" evidence="1">
    <location>
        <begin position="232"/>
        <end position="251"/>
    </location>
</feature>
<keyword evidence="3" id="KW-0732">Signal</keyword>
<keyword evidence="6" id="KW-1185">Reference proteome</keyword>
<dbReference type="AlphaFoldDB" id="A0A9X2H6E3"/>
<keyword evidence="2" id="KW-0472">Membrane</keyword>
<evidence type="ECO:0000313" key="6">
    <source>
        <dbReference type="Proteomes" id="UP001155220"/>
    </source>
</evidence>
<evidence type="ECO:0000259" key="4">
    <source>
        <dbReference type="Pfam" id="PF18153"/>
    </source>
</evidence>
<feature type="chain" id="PRO_5040817627" description="CD-NTase-associated protein 15 domain-containing protein" evidence="3">
    <location>
        <begin position="25"/>
        <end position="251"/>
    </location>
</feature>